<feature type="domain" description="RRM" evidence="3">
    <location>
        <begin position="114"/>
        <end position="207"/>
    </location>
</feature>
<evidence type="ECO:0000313" key="5">
    <source>
        <dbReference type="Proteomes" id="UP001566132"/>
    </source>
</evidence>
<accession>A0ABD1ER02</accession>
<keyword evidence="1 2" id="KW-0694">RNA-binding</keyword>
<dbReference type="AlphaFoldDB" id="A0ABD1ER02"/>
<dbReference type="EMBL" id="JBDJPC010000006">
    <property type="protein sequence ID" value="KAL1497512.1"/>
    <property type="molecule type" value="Genomic_DNA"/>
</dbReference>
<evidence type="ECO:0000259" key="3">
    <source>
        <dbReference type="PROSITE" id="PS50102"/>
    </source>
</evidence>
<evidence type="ECO:0000256" key="1">
    <source>
        <dbReference type="ARBA" id="ARBA00022884"/>
    </source>
</evidence>
<name>A0ABD1ER02_HYPHA</name>
<dbReference type="Pfam" id="PF00076">
    <property type="entry name" value="RRM_1"/>
    <property type="match status" value="2"/>
</dbReference>
<dbReference type="InterPro" id="IPR000504">
    <property type="entry name" value="RRM_dom"/>
</dbReference>
<comment type="caution">
    <text evidence="4">The sequence shown here is derived from an EMBL/GenBank/DDBJ whole genome shotgun (WGS) entry which is preliminary data.</text>
</comment>
<dbReference type="PANTHER" id="PTHR48027">
    <property type="entry name" value="HETEROGENEOUS NUCLEAR RIBONUCLEOPROTEIN 87F-RELATED"/>
    <property type="match status" value="1"/>
</dbReference>
<dbReference type="InterPro" id="IPR012677">
    <property type="entry name" value="Nucleotide-bd_a/b_plait_sf"/>
</dbReference>
<reference evidence="4 5" key="1">
    <citation type="submission" date="2024-05" db="EMBL/GenBank/DDBJ databases">
        <title>Genetic variation in Jamaican populations of the coffee berry borer (Hypothenemus hampei).</title>
        <authorList>
            <person name="Errbii M."/>
            <person name="Myrie A."/>
        </authorList>
    </citation>
    <scope>NUCLEOTIDE SEQUENCE [LARGE SCALE GENOMIC DNA]</scope>
    <source>
        <strain evidence="4">JA-Hopewell-2020-01-JO</strain>
        <tissue evidence="4">Whole body</tissue>
    </source>
</reference>
<dbReference type="PROSITE" id="PS50102">
    <property type="entry name" value="RRM"/>
    <property type="match status" value="3"/>
</dbReference>
<keyword evidence="5" id="KW-1185">Reference proteome</keyword>
<protein>
    <recommendedName>
        <fullName evidence="3">RRM domain-containing protein</fullName>
    </recommendedName>
</protein>
<gene>
    <name evidence="4" type="ORF">ABEB36_008459</name>
</gene>
<feature type="domain" description="RRM" evidence="3">
    <location>
        <begin position="18"/>
        <end position="98"/>
    </location>
</feature>
<dbReference type="InterPro" id="IPR035979">
    <property type="entry name" value="RBD_domain_sf"/>
</dbReference>
<dbReference type="Gene3D" id="3.30.70.330">
    <property type="match status" value="3"/>
</dbReference>
<dbReference type="GO" id="GO:0003723">
    <property type="term" value="F:RNA binding"/>
    <property type="evidence" value="ECO:0007669"/>
    <property type="project" value="UniProtKB-UniRule"/>
</dbReference>
<evidence type="ECO:0000256" key="2">
    <source>
        <dbReference type="PROSITE-ProRule" id="PRU00176"/>
    </source>
</evidence>
<dbReference type="SUPFAM" id="SSF54928">
    <property type="entry name" value="RNA-binding domain, RBD"/>
    <property type="match status" value="3"/>
</dbReference>
<dbReference type="InterPro" id="IPR052462">
    <property type="entry name" value="SLIRP/GR-RBP-like"/>
</dbReference>
<dbReference type="Proteomes" id="UP001566132">
    <property type="component" value="Unassembled WGS sequence"/>
</dbReference>
<evidence type="ECO:0000313" key="4">
    <source>
        <dbReference type="EMBL" id="KAL1497512.1"/>
    </source>
</evidence>
<sequence>MDNKRNFSGLSTEDPPLSRLFIIGPKNLTEESYRNYFEEFGNIEEIWMVTDKNTGEYKGITYIKYSKTSEAANALEKMNGAIMTKYTTRKIKVMIAASRDQGAKRETNEEEKMQRLFIVCPKSMTEDDLYGYFKQFGDPEYVNIIKDRHTRESKGIAYVKYHKFSHAARAFEECDRKYKAVFAEPKNSEPIPKRGESRDFYASTSSALLPSTSRNSSFNSYSINSHVAGPSGANEGYTKLTVIASPDINQDQLWKLFDIVPGLDYCQVRYQGGHMRPARAIGEVVYTSSQWAAHAKEKLHGFEYPPGFRLIVKPIVEGAVQCLNDSDKKKSLMHIAETIAQASSLIQAAGLNPSALLNLGGLGTDSSSQIQCSVTLPDPKPLASIDDECVARCFIVCTTPLPNTVLRDVFCRFGNLIEAYMLANRNCGYARYTDRMSCEQAIKTLHGADINGVRIKVLIAEEQRKRARTDDGN</sequence>
<dbReference type="SMART" id="SM00360">
    <property type="entry name" value="RRM"/>
    <property type="match status" value="4"/>
</dbReference>
<proteinExistence type="predicted"/>
<organism evidence="4 5">
    <name type="scientific">Hypothenemus hampei</name>
    <name type="common">Coffee berry borer</name>
    <dbReference type="NCBI Taxonomy" id="57062"/>
    <lineage>
        <taxon>Eukaryota</taxon>
        <taxon>Metazoa</taxon>
        <taxon>Ecdysozoa</taxon>
        <taxon>Arthropoda</taxon>
        <taxon>Hexapoda</taxon>
        <taxon>Insecta</taxon>
        <taxon>Pterygota</taxon>
        <taxon>Neoptera</taxon>
        <taxon>Endopterygota</taxon>
        <taxon>Coleoptera</taxon>
        <taxon>Polyphaga</taxon>
        <taxon>Cucujiformia</taxon>
        <taxon>Curculionidae</taxon>
        <taxon>Scolytinae</taxon>
        <taxon>Hypothenemus</taxon>
    </lineage>
</organism>
<feature type="domain" description="RRM" evidence="3">
    <location>
        <begin position="392"/>
        <end position="462"/>
    </location>
</feature>